<accession>A0A7J6XE30</accession>
<evidence type="ECO:0000313" key="3">
    <source>
        <dbReference type="Proteomes" id="UP000554482"/>
    </source>
</evidence>
<name>A0A7J6XE30_THATH</name>
<evidence type="ECO:0000313" key="2">
    <source>
        <dbReference type="EMBL" id="KAF5208066.1"/>
    </source>
</evidence>
<dbReference type="Gene3D" id="3.30.559.10">
    <property type="entry name" value="Chloramphenicol acetyltransferase-like domain"/>
    <property type="match status" value="1"/>
</dbReference>
<organism evidence="2 3">
    <name type="scientific">Thalictrum thalictroides</name>
    <name type="common">Rue-anemone</name>
    <name type="synonym">Anemone thalictroides</name>
    <dbReference type="NCBI Taxonomy" id="46969"/>
    <lineage>
        <taxon>Eukaryota</taxon>
        <taxon>Viridiplantae</taxon>
        <taxon>Streptophyta</taxon>
        <taxon>Embryophyta</taxon>
        <taxon>Tracheophyta</taxon>
        <taxon>Spermatophyta</taxon>
        <taxon>Magnoliopsida</taxon>
        <taxon>Ranunculales</taxon>
        <taxon>Ranunculaceae</taxon>
        <taxon>Thalictroideae</taxon>
        <taxon>Thalictrum</taxon>
    </lineage>
</organism>
<dbReference type="InterPro" id="IPR023213">
    <property type="entry name" value="CAT-like_dom_sf"/>
</dbReference>
<dbReference type="PANTHER" id="PTHR31642:SF138">
    <property type="entry name" value="PUTRESCINE HYDROXYCINNAMOYLTRANSFERASE 1"/>
    <property type="match status" value="1"/>
</dbReference>
<comment type="caution">
    <text evidence="2">The sequence shown here is derived from an EMBL/GenBank/DDBJ whole genome shotgun (WGS) entry which is preliminary data.</text>
</comment>
<dbReference type="InterPro" id="IPR050317">
    <property type="entry name" value="Plant_Fungal_Acyltransferase"/>
</dbReference>
<protein>
    <submittedName>
        <fullName evidence="2">Anthranilate n-benzoyltransferase protein</fullName>
    </submittedName>
</protein>
<gene>
    <name evidence="2" type="ORF">FRX31_002346</name>
</gene>
<dbReference type="OrthoDB" id="1918817at2759"/>
<dbReference type="EMBL" id="JABWDY010000526">
    <property type="protein sequence ID" value="KAF5208066.1"/>
    <property type="molecule type" value="Genomic_DNA"/>
</dbReference>
<dbReference type="PANTHER" id="PTHR31642">
    <property type="entry name" value="TRICHOTHECENE 3-O-ACETYLTRANSFERASE"/>
    <property type="match status" value="1"/>
</dbReference>
<sequence>MVFGALPLMYLCCMNSAHKVDVVISFEKKVENVASIVVMTFFGIENVKNRPNSSSNDPNFFCVETLKSSLAKVLVTFYPFAGRLCVDDKTGRLEIDCNGEGVVFVKAVTDSTIDEFGDFTPSMKTRKLLVPTVDTTISSCPLLLLQIYIV</sequence>
<dbReference type="GO" id="GO:0016747">
    <property type="term" value="F:acyltransferase activity, transferring groups other than amino-acyl groups"/>
    <property type="evidence" value="ECO:0007669"/>
    <property type="project" value="TreeGrafter"/>
</dbReference>
<reference evidence="2 3" key="1">
    <citation type="submission" date="2020-06" db="EMBL/GenBank/DDBJ databases">
        <title>Transcriptomic and genomic resources for Thalictrum thalictroides and T. hernandezii: Facilitating candidate gene discovery in an emerging model plant lineage.</title>
        <authorList>
            <person name="Arias T."/>
            <person name="Riano-Pachon D.M."/>
            <person name="Di Stilio V.S."/>
        </authorList>
    </citation>
    <scope>NUCLEOTIDE SEQUENCE [LARGE SCALE GENOMIC DNA]</scope>
    <source>
        <strain evidence="3">cv. WT478/WT964</strain>
        <tissue evidence="2">Leaves</tissue>
    </source>
</reference>
<keyword evidence="2" id="KW-0808">Transferase</keyword>
<evidence type="ECO:0000256" key="1">
    <source>
        <dbReference type="ARBA" id="ARBA00009861"/>
    </source>
</evidence>
<keyword evidence="3" id="KW-1185">Reference proteome</keyword>
<dbReference type="Proteomes" id="UP000554482">
    <property type="component" value="Unassembled WGS sequence"/>
</dbReference>
<dbReference type="AlphaFoldDB" id="A0A7J6XE30"/>
<dbReference type="Pfam" id="PF02458">
    <property type="entry name" value="Transferase"/>
    <property type="match status" value="1"/>
</dbReference>
<comment type="similarity">
    <text evidence="1">Belongs to the plant acyltransferase family.</text>
</comment>
<proteinExistence type="inferred from homology"/>